<organism evidence="1 2">
    <name type="scientific">Talaromyces proteolyticus</name>
    <dbReference type="NCBI Taxonomy" id="1131652"/>
    <lineage>
        <taxon>Eukaryota</taxon>
        <taxon>Fungi</taxon>
        <taxon>Dikarya</taxon>
        <taxon>Ascomycota</taxon>
        <taxon>Pezizomycotina</taxon>
        <taxon>Eurotiomycetes</taxon>
        <taxon>Eurotiomycetidae</taxon>
        <taxon>Eurotiales</taxon>
        <taxon>Trichocomaceae</taxon>
        <taxon>Talaromyces</taxon>
        <taxon>Talaromyces sect. Bacilispori</taxon>
    </lineage>
</organism>
<dbReference type="Pfam" id="PF00106">
    <property type="entry name" value="adh_short"/>
    <property type="match status" value="1"/>
</dbReference>
<dbReference type="Proteomes" id="UP001201262">
    <property type="component" value="Unassembled WGS sequence"/>
</dbReference>
<dbReference type="EMBL" id="JAJTJA010000007">
    <property type="protein sequence ID" value="KAH8696439.1"/>
    <property type="molecule type" value="Genomic_DNA"/>
</dbReference>
<dbReference type="PANTHER" id="PTHR43975">
    <property type="entry name" value="ZGC:101858"/>
    <property type="match status" value="1"/>
</dbReference>
<accession>A0AAD4PXJ7</accession>
<dbReference type="RefSeq" id="XP_046071375.1">
    <property type="nucleotide sequence ID" value="XM_046221832.1"/>
</dbReference>
<gene>
    <name evidence="1" type="ORF">BGW36DRAFT_451897</name>
</gene>
<evidence type="ECO:0000313" key="1">
    <source>
        <dbReference type="EMBL" id="KAH8696439.1"/>
    </source>
</evidence>
<dbReference type="AlphaFoldDB" id="A0AAD4PXJ7"/>
<dbReference type="InterPro" id="IPR036291">
    <property type="entry name" value="NAD(P)-bd_dom_sf"/>
</dbReference>
<dbReference type="PRINTS" id="PR00081">
    <property type="entry name" value="GDHRDH"/>
</dbReference>
<evidence type="ECO:0008006" key="3">
    <source>
        <dbReference type="Google" id="ProtNLM"/>
    </source>
</evidence>
<comment type="caution">
    <text evidence="1">The sequence shown here is derived from an EMBL/GenBank/DDBJ whole genome shotgun (WGS) entry which is preliminary data.</text>
</comment>
<name>A0AAD4PXJ7_9EURO</name>
<dbReference type="SUPFAM" id="SSF51735">
    <property type="entry name" value="NAD(P)-binding Rossmann-fold domains"/>
    <property type="match status" value="1"/>
</dbReference>
<dbReference type="Gene3D" id="3.40.50.720">
    <property type="entry name" value="NAD(P)-binding Rossmann-like Domain"/>
    <property type="match status" value="1"/>
</dbReference>
<dbReference type="GeneID" id="70252119"/>
<dbReference type="CDD" id="cd05233">
    <property type="entry name" value="SDR_c"/>
    <property type="match status" value="1"/>
</dbReference>
<protein>
    <recommendedName>
        <fullName evidence="3">NAD(P)-binding protein</fullName>
    </recommendedName>
</protein>
<reference evidence="1" key="1">
    <citation type="submission" date="2021-12" db="EMBL/GenBank/DDBJ databases">
        <title>Convergent genome expansion in fungi linked to evolution of root-endophyte symbiosis.</title>
        <authorList>
            <consortium name="DOE Joint Genome Institute"/>
            <person name="Ke Y.-H."/>
            <person name="Bonito G."/>
            <person name="Liao H.-L."/>
            <person name="Looney B."/>
            <person name="Rojas-Flechas A."/>
            <person name="Nash J."/>
            <person name="Hameed K."/>
            <person name="Schadt C."/>
            <person name="Martin F."/>
            <person name="Crous P.W."/>
            <person name="Miettinen O."/>
            <person name="Magnuson J.K."/>
            <person name="Labbe J."/>
            <person name="Jacobson D."/>
            <person name="Doktycz M.J."/>
            <person name="Veneault-Fourrey C."/>
            <person name="Kuo A."/>
            <person name="Mondo S."/>
            <person name="Calhoun S."/>
            <person name="Riley R."/>
            <person name="Ohm R."/>
            <person name="LaButti K."/>
            <person name="Andreopoulos B."/>
            <person name="Pangilinan J."/>
            <person name="Nolan M."/>
            <person name="Tritt A."/>
            <person name="Clum A."/>
            <person name="Lipzen A."/>
            <person name="Daum C."/>
            <person name="Barry K."/>
            <person name="Grigoriev I.V."/>
            <person name="Vilgalys R."/>
        </authorList>
    </citation>
    <scope>NUCLEOTIDE SEQUENCE</scope>
    <source>
        <strain evidence="1">PMI_201</strain>
    </source>
</reference>
<dbReference type="InterPro" id="IPR002347">
    <property type="entry name" value="SDR_fam"/>
</dbReference>
<evidence type="ECO:0000313" key="2">
    <source>
        <dbReference type="Proteomes" id="UP001201262"/>
    </source>
</evidence>
<proteinExistence type="predicted"/>
<keyword evidence="2" id="KW-1185">Reference proteome</keyword>
<sequence>MSLPEPVSFTKTWHSKPYPFIDPSRPELSAAGKNVVVTGGGSGIGNAVAVAFAKAGAKSVSIVGRSADKLKRGAENIQGAILPNGTTKVISEAADFLVKSQIDAAIQSIVAKVGKIDVFVSNAGILQQPGPITPYNVDLFLFGVSEGIRSVFNAFQAFLPVAGPDAVVLNTSSCVATITPVPGIPAYAVSKAATLKEMEYFAAENSHVRVVNIQPGWVTSDHNGHMGEVRDSPDLPGQFYLWLASDEAKFLKDKYVWVNWDAVNIIKQKFTKEHSRENV</sequence>
<dbReference type="PANTHER" id="PTHR43975:SF2">
    <property type="entry name" value="EG:BACR7A4.14 PROTEIN-RELATED"/>
    <property type="match status" value="1"/>
</dbReference>